<evidence type="ECO:0000256" key="4">
    <source>
        <dbReference type="SAM" id="MobiDB-lite"/>
    </source>
</evidence>
<dbReference type="AlphaFoldDB" id="A0A848ITW2"/>
<dbReference type="SUPFAM" id="SSF46785">
    <property type="entry name" value="Winged helix' DNA-binding domain"/>
    <property type="match status" value="2"/>
</dbReference>
<evidence type="ECO:0000313" key="7">
    <source>
        <dbReference type="Proteomes" id="UP000544134"/>
    </source>
</evidence>
<feature type="region of interest" description="Disordered" evidence="4">
    <location>
        <begin position="160"/>
        <end position="181"/>
    </location>
</feature>
<reference evidence="6 7" key="1">
    <citation type="submission" date="2020-04" db="EMBL/GenBank/DDBJ databases">
        <title>Paraburkholderia sp. RP-4-7 isolated from soil.</title>
        <authorList>
            <person name="Dahal R.H."/>
        </authorList>
    </citation>
    <scope>NUCLEOTIDE SEQUENCE [LARGE SCALE GENOMIC DNA]</scope>
    <source>
        <strain evidence="6 7">RP-4-7</strain>
    </source>
</reference>
<sequence>MAKPATLEADSHRASDARFASVERYSSVARTVEILSDPWGFLVLRECFFGVRRFEQFQSLLQVPRTTLVERLKKFTGLGLLRKQIPSTGGARHEYRLTDKGRDLYATMIGLLAFGDQWLSGDALPPLKLVHKSCGCECHPRVACSHCHGEINPRQVHYRDGVGAGESARNEDRKRSRRASDPTVLERVRPCSVARTLQIIGDRWSFLVIREFFYGVRRFDEFQTRLGIATNILADRLQRLVEQGVANKTLYQEGPKRYEYRLTEMGRALYGPMLIMMHWGDKWLSGGKPPLKLRHRECDQDFHAVVVCDKCGNELDAREMGYVLRYMLPAELDAA</sequence>
<gene>
    <name evidence="6" type="ORF">HHL24_35870</name>
</gene>
<feature type="domain" description="HTH hxlR-type" evidence="5">
    <location>
        <begin position="26"/>
        <end position="123"/>
    </location>
</feature>
<evidence type="ECO:0000313" key="6">
    <source>
        <dbReference type="EMBL" id="NMM03264.1"/>
    </source>
</evidence>
<protein>
    <submittedName>
        <fullName evidence="6">Helix-turn-helix transcriptional regulator</fullName>
    </submittedName>
</protein>
<dbReference type="RefSeq" id="WP_169490013.1">
    <property type="nucleotide sequence ID" value="NZ_JABBGJ010000050.1"/>
</dbReference>
<keyword evidence="7" id="KW-1185">Reference proteome</keyword>
<comment type="caution">
    <text evidence="6">The sequence shown here is derived from an EMBL/GenBank/DDBJ whole genome shotgun (WGS) entry which is preliminary data.</text>
</comment>
<keyword evidence="2" id="KW-0238">DNA-binding</keyword>
<dbReference type="InterPro" id="IPR036388">
    <property type="entry name" value="WH-like_DNA-bd_sf"/>
</dbReference>
<keyword evidence="1" id="KW-0805">Transcription regulation</keyword>
<dbReference type="InterPro" id="IPR002577">
    <property type="entry name" value="HTH_HxlR"/>
</dbReference>
<feature type="domain" description="HTH hxlR-type" evidence="5">
    <location>
        <begin position="191"/>
        <end position="288"/>
    </location>
</feature>
<evidence type="ECO:0000256" key="2">
    <source>
        <dbReference type="ARBA" id="ARBA00023125"/>
    </source>
</evidence>
<keyword evidence="3" id="KW-0804">Transcription</keyword>
<proteinExistence type="predicted"/>
<evidence type="ECO:0000259" key="5">
    <source>
        <dbReference type="PROSITE" id="PS51118"/>
    </source>
</evidence>
<accession>A0A848ITW2</accession>
<dbReference type="Gene3D" id="1.10.10.10">
    <property type="entry name" value="Winged helix-like DNA-binding domain superfamily/Winged helix DNA-binding domain"/>
    <property type="match status" value="2"/>
</dbReference>
<dbReference type="PANTHER" id="PTHR33204">
    <property type="entry name" value="TRANSCRIPTIONAL REGULATOR, MARR FAMILY"/>
    <property type="match status" value="1"/>
</dbReference>
<dbReference type="PROSITE" id="PS51118">
    <property type="entry name" value="HTH_HXLR"/>
    <property type="match status" value="2"/>
</dbReference>
<dbReference type="GO" id="GO:0003677">
    <property type="term" value="F:DNA binding"/>
    <property type="evidence" value="ECO:0007669"/>
    <property type="project" value="UniProtKB-KW"/>
</dbReference>
<evidence type="ECO:0000256" key="1">
    <source>
        <dbReference type="ARBA" id="ARBA00023015"/>
    </source>
</evidence>
<organism evidence="6 7">
    <name type="scientific">Paraburkholderia polaris</name>
    <dbReference type="NCBI Taxonomy" id="2728848"/>
    <lineage>
        <taxon>Bacteria</taxon>
        <taxon>Pseudomonadati</taxon>
        <taxon>Pseudomonadota</taxon>
        <taxon>Betaproteobacteria</taxon>
        <taxon>Burkholderiales</taxon>
        <taxon>Burkholderiaceae</taxon>
        <taxon>Paraburkholderia</taxon>
    </lineage>
</organism>
<name>A0A848ITW2_9BURK</name>
<feature type="compositionally biased region" description="Basic and acidic residues" evidence="4">
    <location>
        <begin position="168"/>
        <end position="181"/>
    </location>
</feature>
<evidence type="ECO:0000256" key="3">
    <source>
        <dbReference type="ARBA" id="ARBA00023163"/>
    </source>
</evidence>
<dbReference type="PANTHER" id="PTHR33204:SF36">
    <property type="entry name" value="TRANSCRIPTIONAL REGULATORY PROTEIN"/>
    <property type="match status" value="1"/>
</dbReference>
<dbReference type="InterPro" id="IPR036390">
    <property type="entry name" value="WH_DNA-bd_sf"/>
</dbReference>
<dbReference type="Proteomes" id="UP000544134">
    <property type="component" value="Unassembled WGS sequence"/>
</dbReference>
<dbReference type="EMBL" id="JABBGJ010000050">
    <property type="protein sequence ID" value="NMM03264.1"/>
    <property type="molecule type" value="Genomic_DNA"/>
</dbReference>
<dbReference type="Pfam" id="PF01638">
    <property type="entry name" value="HxlR"/>
    <property type="match status" value="2"/>
</dbReference>